<evidence type="ECO:0000256" key="1">
    <source>
        <dbReference type="SAM" id="Phobius"/>
    </source>
</evidence>
<feature type="transmembrane region" description="Helical" evidence="1">
    <location>
        <begin position="20"/>
        <end position="39"/>
    </location>
</feature>
<proteinExistence type="predicted"/>
<reference evidence="2" key="1">
    <citation type="submission" date="2022-06" db="EMBL/GenBank/DDBJ databases">
        <title>Complete genome sequences of two strains of the flax pathogen Septoria linicola.</title>
        <authorList>
            <person name="Lapalu N."/>
            <person name="Simon A."/>
            <person name="Demenou B."/>
            <person name="Paumier D."/>
            <person name="Guillot M.-P."/>
            <person name="Gout L."/>
            <person name="Valade R."/>
        </authorList>
    </citation>
    <scope>NUCLEOTIDE SEQUENCE</scope>
    <source>
        <strain evidence="2">SE15195</strain>
    </source>
</reference>
<keyword evidence="1" id="KW-1133">Transmembrane helix</keyword>
<gene>
    <name evidence="2" type="ORF">Slin15195_G105510</name>
</gene>
<dbReference type="OrthoDB" id="5238025at2759"/>
<sequence length="257" mass="28213">MSKAAAMTKKAAKPSRRGFALYTSIIGTATVTAILVVAFKTDSSVIYHDADPQGVGGTGSRLQPDDVYGGLGLRQYPQSLNDRGSVSITLASSGLSLALGSILSMLCIFVWRRSKAVLFSDWQRLGLWIVLIGNCILSLAVLIICIVHRAQSGRFDPKYRSPATEGSEYGPSWQYDGATFDLGSWACQVSAYSPYRDDDRMLSRQCVDENGALASLALMVLTNVGMFGVMWWDWRGARLLLRGYNDAFPDEYECDDY</sequence>
<feature type="transmembrane region" description="Helical" evidence="1">
    <location>
        <begin position="211"/>
        <end position="232"/>
    </location>
</feature>
<keyword evidence="3" id="KW-1185">Reference proteome</keyword>
<dbReference type="AlphaFoldDB" id="A0A9Q9AWL5"/>
<protein>
    <submittedName>
        <fullName evidence="2">Uncharacterized protein</fullName>
    </submittedName>
</protein>
<keyword evidence="1" id="KW-0472">Membrane</keyword>
<organism evidence="2 3">
    <name type="scientific">Septoria linicola</name>
    <dbReference type="NCBI Taxonomy" id="215465"/>
    <lineage>
        <taxon>Eukaryota</taxon>
        <taxon>Fungi</taxon>
        <taxon>Dikarya</taxon>
        <taxon>Ascomycota</taxon>
        <taxon>Pezizomycotina</taxon>
        <taxon>Dothideomycetes</taxon>
        <taxon>Dothideomycetidae</taxon>
        <taxon>Mycosphaerellales</taxon>
        <taxon>Mycosphaerellaceae</taxon>
        <taxon>Septoria</taxon>
    </lineage>
</organism>
<evidence type="ECO:0000313" key="2">
    <source>
        <dbReference type="EMBL" id="USW57232.1"/>
    </source>
</evidence>
<feature type="transmembrane region" description="Helical" evidence="1">
    <location>
        <begin position="88"/>
        <end position="113"/>
    </location>
</feature>
<dbReference type="Proteomes" id="UP001056384">
    <property type="component" value="Chromosome 9"/>
</dbReference>
<evidence type="ECO:0000313" key="3">
    <source>
        <dbReference type="Proteomes" id="UP001056384"/>
    </source>
</evidence>
<accession>A0A9Q9AWL5</accession>
<dbReference type="EMBL" id="CP099426">
    <property type="protein sequence ID" value="USW57232.1"/>
    <property type="molecule type" value="Genomic_DNA"/>
</dbReference>
<feature type="transmembrane region" description="Helical" evidence="1">
    <location>
        <begin position="125"/>
        <end position="150"/>
    </location>
</feature>
<name>A0A9Q9AWL5_9PEZI</name>
<keyword evidence="1" id="KW-0812">Transmembrane</keyword>